<dbReference type="AlphaFoldDB" id="A0A367RQU8"/>
<evidence type="ECO:0000259" key="7">
    <source>
        <dbReference type="Pfam" id="PF09851"/>
    </source>
</evidence>
<evidence type="ECO:0000256" key="4">
    <source>
        <dbReference type="ARBA" id="ARBA00023136"/>
    </source>
</evidence>
<evidence type="ECO:0008006" key="10">
    <source>
        <dbReference type="Google" id="ProtNLM"/>
    </source>
</evidence>
<keyword evidence="4 5" id="KW-0472">Membrane</keyword>
<sequence>MKTKSTAIILCFFGGWLGIHKFYLGQNVAGILYLLFFWTCIPSLIAFVEFFILVLMSDTEFNTKYNQVIASTNGAVSAKDATSALADLKTLFDSGIITAEEYEEKRQNLLKYL</sequence>
<feature type="domain" description="SHOCT" evidence="7">
    <location>
        <begin position="84"/>
        <end position="110"/>
    </location>
</feature>
<feature type="transmembrane region" description="Helical" evidence="5">
    <location>
        <begin position="7"/>
        <end position="24"/>
    </location>
</feature>
<evidence type="ECO:0000256" key="2">
    <source>
        <dbReference type="ARBA" id="ARBA00022692"/>
    </source>
</evidence>
<reference evidence="8 9" key="1">
    <citation type="submission" date="2016-04" db="EMBL/GenBank/DDBJ databases">
        <authorList>
            <person name="Evans L.H."/>
            <person name="Alamgir A."/>
            <person name="Owens N."/>
            <person name="Weber N.D."/>
            <person name="Virtaneva K."/>
            <person name="Barbian K."/>
            <person name="Babar A."/>
            <person name="Rosenke K."/>
        </authorList>
    </citation>
    <scope>NUCLEOTIDE SEQUENCE [LARGE SCALE GENOMIC DNA]</scope>
    <source>
        <strain evidence="8">NIES-2108</strain>
    </source>
</reference>
<dbReference type="GO" id="GO:0016020">
    <property type="term" value="C:membrane"/>
    <property type="evidence" value="ECO:0007669"/>
    <property type="project" value="UniProtKB-SubCell"/>
</dbReference>
<dbReference type="Proteomes" id="UP000252085">
    <property type="component" value="Unassembled WGS sequence"/>
</dbReference>
<gene>
    <name evidence="8" type="ORF">A6769_07810</name>
</gene>
<name>A0A367RQU8_NOSPU</name>
<comment type="caution">
    <text evidence="8">The sequence shown here is derived from an EMBL/GenBank/DDBJ whole genome shotgun (WGS) entry which is preliminary data.</text>
</comment>
<evidence type="ECO:0000256" key="1">
    <source>
        <dbReference type="ARBA" id="ARBA00004141"/>
    </source>
</evidence>
<evidence type="ECO:0000259" key="6">
    <source>
        <dbReference type="Pfam" id="PF05154"/>
    </source>
</evidence>
<keyword evidence="2 5" id="KW-0812">Transmembrane</keyword>
<keyword evidence="3 5" id="KW-1133">Transmembrane helix</keyword>
<evidence type="ECO:0000313" key="9">
    <source>
        <dbReference type="Proteomes" id="UP000252085"/>
    </source>
</evidence>
<protein>
    <recommendedName>
        <fullName evidence="10">TM2 domain-containing protein</fullName>
    </recommendedName>
</protein>
<organism evidence="8 9">
    <name type="scientific">Nostoc punctiforme NIES-2108</name>
    <dbReference type="NCBI Taxonomy" id="1356359"/>
    <lineage>
        <taxon>Bacteria</taxon>
        <taxon>Bacillati</taxon>
        <taxon>Cyanobacteriota</taxon>
        <taxon>Cyanophyceae</taxon>
        <taxon>Nostocales</taxon>
        <taxon>Nostocaceae</taxon>
        <taxon>Nostoc</taxon>
    </lineage>
</organism>
<evidence type="ECO:0000256" key="3">
    <source>
        <dbReference type="ARBA" id="ARBA00022989"/>
    </source>
</evidence>
<feature type="domain" description="TM2" evidence="6">
    <location>
        <begin position="2"/>
        <end position="51"/>
    </location>
</feature>
<evidence type="ECO:0000256" key="5">
    <source>
        <dbReference type="SAM" id="Phobius"/>
    </source>
</evidence>
<dbReference type="EMBL" id="LXQE01000107">
    <property type="protein sequence ID" value="RCJ38936.1"/>
    <property type="molecule type" value="Genomic_DNA"/>
</dbReference>
<dbReference type="InterPro" id="IPR007829">
    <property type="entry name" value="TM2"/>
</dbReference>
<feature type="transmembrane region" description="Helical" evidence="5">
    <location>
        <begin position="30"/>
        <end position="55"/>
    </location>
</feature>
<dbReference type="InterPro" id="IPR018649">
    <property type="entry name" value="SHOCT"/>
</dbReference>
<comment type="subcellular location">
    <subcellularLocation>
        <location evidence="1">Membrane</location>
        <topology evidence="1">Multi-pass membrane protein</topology>
    </subcellularLocation>
</comment>
<proteinExistence type="predicted"/>
<dbReference type="Pfam" id="PF05154">
    <property type="entry name" value="TM2"/>
    <property type="match status" value="1"/>
</dbReference>
<accession>A0A367RQU8</accession>
<evidence type="ECO:0000313" key="8">
    <source>
        <dbReference type="EMBL" id="RCJ38936.1"/>
    </source>
</evidence>
<dbReference type="Pfam" id="PF09851">
    <property type="entry name" value="SHOCT"/>
    <property type="match status" value="1"/>
</dbReference>